<dbReference type="Proteomes" id="UP001597229">
    <property type="component" value="Unassembled WGS sequence"/>
</dbReference>
<gene>
    <name evidence="1" type="ORF">ACFQ3F_00970</name>
</gene>
<evidence type="ECO:0000313" key="2">
    <source>
        <dbReference type="Proteomes" id="UP001597229"/>
    </source>
</evidence>
<keyword evidence="2" id="KW-1185">Reference proteome</keyword>
<name>A0ABW3VTF8_9ACTN</name>
<proteinExistence type="predicted"/>
<reference evidence="2" key="1">
    <citation type="journal article" date="2019" name="Int. J. Syst. Evol. Microbiol.">
        <title>The Global Catalogue of Microorganisms (GCM) 10K type strain sequencing project: providing services to taxonomists for standard genome sequencing and annotation.</title>
        <authorList>
            <consortium name="The Broad Institute Genomics Platform"/>
            <consortium name="The Broad Institute Genome Sequencing Center for Infectious Disease"/>
            <person name="Wu L."/>
            <person name="Ma J."/>
        </authorList>
    </citation>
    <scope>NUCLEOTIDE SEQUENCE [LARGE SCALE GENOMIC DNA]</scope>
    <source>
        <strain evidence="2">CCUG 52478</strain>
    </source>
</reference>
<evidence type="ECO:0000313" key="1">
    <source>
        <dbReference type="EMBL" id="MFD1246348.1"/>
    </source>
</evidence>
<comment type="caution">
    <text evidence="1">The sequence shown here is derived from an EMBL/GenBank/DDBJ whole genome shotgun (WGS) entry which is preliminary data.</text>
</comment>
<accession>A0ABW3VTF8</accession>
<protein>
    <submittedName>
        <fullName evidence="1">Uncharacterized protein</fullName>
    </submittedName>
</protein>
<dbReference type="EMBL" id="JBHTLX010000003">
    <property type="protein sequence ID" value="MFD1246348.1"/>
    <property type="molecule type" value="Genomic_DNA"/>
</dbReference>
<sequence length="131" mass="14873">MTWNETHERMRIIREVEAIAATDMSGAVPWCDEWQQYFDGPQGLVTALRSRWLRMCEAQLDVHGREDDNEATYRRLRRTESGVLEILRHIDETAASGAALDVLSLAGPRRSPSLPVRARRFHLHGGPVLPA</sequence>
<organism evidence="1 2">
    <name type="scientific">Nocardioides ginsengisoli</name>
    <dbReference type="NCBI Taxonomy" id="363868"/>
    <lineage>
        <taxon>Bacteria</taxon>
        <taxon>Bacillati</taxon>
        <taxon>Actinomycetota</taxon>
        <taxon>Actinomycetes</taxon>
        <taxon>Propionibacteriales</taxon>
        <taxon>Nocardioidaceae</taxon>
        <taxon>Nocardioides</taxon>
    </lineage>
</organism>
<dbReference type="RefSeq" id="WP_367922057.1">
    <property type="nucleotide sequence ID" value="NZ_BAABAC010000051.1"/>
</dbReference>